<gene>
    <name evidence="1" type="ORF">K469DRAFT_462363</name>
</gene>
<proteinExistence type="predicted"/>
<organism evidence="1 2">
    <name type="scientific">Zopfia rhizophila CBS 207.26</name>
    <dbReference type="NCBI Taxonomy" id="1314779"/>
    <lineage>
        <taxon>Eukaryota</taxon>
        <taxon>Fungi</taxon>
        <taxon>Dikarya</taxon>
        <taxon>Ascomycota</taxon>
        <taxon>Pezizomycotina</taxon>
        <taxon>Dothideomycetes</taxon>
        <taxon>Dothideomycetes incertae sedis</taxon>
        <taxon>Zopfiaceae</taxon>
        <taxon>Zopfia</taxon>
    </lineage>
</organism>
<evidence type="ECO:0000313" key="1">
    <source>
        <dbReference type="EMBL" id="KAF2180902.1"/>
    </source>
</evidence>
<dbReference type="EMBL" id="ML994655">
    <property type="protein sequence ID" value="KAF2180902.1"/>
    <property type="molecule type" value="Genomic_DNA"/>
</dbReference>
<accession>A0A6A6DR76</accession>
<keyword evidence="2" id="KW-1185">Reference proteome</keyword>
<evidence type="ECO:0008006" key="3">
    <source>
        <dbReference type="Google" id="ProtNLM"/>
    </source>
</evidence>
<feature type="non-terminal residue" evidence="1">
    <location>
        <position position="1"/>
    </location>
</feature>
<sequence length="109" mass="12101">NELANVGIQFDIDWDQVSRNGKKLVANRVGYRITSELVKIWLCKACHLQGSRHAAKTYNGNRHIVDHLKNVHRIGLDGSLLSDLPRSPSSPWEVAVNVAGANRALSHQP</sequence>
<dbReference type="Proteomes" id="UP000800200">
    <property type="component" value="Unassembled WGS sequence"/>
</dbReference>
<dbReference type="AlphaFoldDB" id="A0A6A6DR76"/>
<reference evidence="1" key="1">
    <citation type="journal article" date="2020" name="Stud. Mycol.">
        <title>101 Dothideomycetes genomes: a test case for predicting lifestyles and emergence of pathogens.</title>
        <authorList>
            <person name="Haridas S."/>
            <person name="Albert R."/>
            <person name="Binder M."/>
            <person name="Bloem J."/>
            <person name="Labutti K."/>
            <person name="Salamov A."/>
            <person name="Andreopoulos B."/>
            <person name="Baker S."/>
            <person name="Barry K."/>
            <person name="Bills G."/>
            <person name="Bluhm B."/>
            <person name="Cannon C."/>
            <person name="Castanera R."/>
            <person name="Culley D."/>
            <person name="Daum C."/>
            <person name="Ezra D."/>
            <person name="Gonzalez J."/>
            <person name="Henrissat B."/>
            <person name="Kuo A."/>
            <person name="Liang C."/>
            <person name="Lipzen A."/>
            <person name="Lutzoni F."/>
            <person name="Magnuson J."/>
            <person name="Mondo S."/>
            <person name="Nolan M."/>
            <person name="Ohm R."/>
            <person name="Pangilinan J."/>
            <person name="Park H.-J."/>
            <person name="Ramirez L."/>
            <person name="Alfaro M."/>
            <person name="Sun H."/>
            <person name="Tritt A."/>
            <person name="Yoshinaga Y."/>
            <person name="Zwiers L.-H."/>
            <person name="Turgeon B."/>
            <person name="Goodwin S."/>
            <person name="Spatafora J."/>
            <person name="Crous P."/>
            <person name="Grigoriev I."/>
        </authorList>
    </citation>
    <scope>NUCLEOTIDE SEQUENCE</scope>
    <source>
        <strain evidence="1">CBS 207.26</strain>
    </source>
</reference>
<feature type="non-terminal residue" evidence="1">
    <location>
        <position position="109"/>
    </location>
</feature>
<name>A0A6A6DR76_9PEZI</name>
<evidence type="ECO:0000313" key="2">
    <source>
        <dbReference type="Proteomes" id="UP000800200"/>
    </source>
</evidence>
<protein>
    <recommendedName>
        <fullName evidence="3">BED-type domain-containing protein</fullName>
    </recommendedName>
</protein>